<keyword evidence="4 11" id="KW-1133">Transmembrane helix</keyword>
<evidence type="ECO:0000256" key="10">
    <source>
        <dbReference type="ARBA" id="ARBA00048048"/>
    </source>
</evidence>
<dbReference type="PROSITE" id="PS50216">
    <property type="entry name" value="DHHC"/>
    <property type="match status" value="1"/>
</dbReference>
<keyword evidence="8 11" id="KW-0012">Acyltransferase</keyword>
<name>A0A9P8QIW6_9HYPO</name>
<dbReference type="InterPro" id="IPR039859">
    <property type="entry name" value="PFA4/ZDH16/20/ERF2-like"/>
</dbReference>
<feature type="transmembrane region" description="Helical" evidence="11">
    <location>
        <begin position="227"/>
        <end position="255"/>
    </location>
</feature>
<dbReference type="PANTHER" id="PTHR22883">
    <property type="entry name" value="ZINC FINGER DHHC DOMAIN CONTAINING PROTEIN"/>
    <property type="match status" value="1"/>
</dbReference>
<evidence type="ECO:0000256" key="11">
    <source>
        <dbReference type="RuleBase" id="RU079119"/>
    </source>
</evidence>
<dbReference type="PANTHER" id="PTHR22883:SF23">
    <property type="entry name" value="PALMITOYLTRANSFERASE ZDHHC6"/>
    <property type="match status" value="1"/>
</dbReference>
<evidence type="ECO:0000256" key="5">
    <source>
        <dbReference type="ARBA" id="ARBA00023136"/>
    </source>
</evidence>
<accession>A0A9P8QIW6</accession>
<evidence type="ECO:0000256" key="1">
    <source>
        <dbReference type="ARBA" id="ARBA00004141"/>
    </source>
</evidence>
<dbReference type="GO" id="GO:0005794">
    <property type="term" value="C:Golgi apparatus"/>
    <property type="evidence" value="ECO:0007669"/>
    <property type="project" value="TreeGrafter"/>
</dbReference>
<keyword evidence="7" id="KW-0449">Lipoprotein</keyword>
<evidence type="ECO:0000256" key="2">
    <source>
        <dbReference type="ARBA" id="ARBA00022679"/>
    </source>
</evidence>
<evidence type="ECO:0000256" key="9">
    <source>
        <dbReference type="ARBA" id="ARBA00038298"/>
    </source>
</evidence>
<evidence type="ECO:0000256" key="12">
    <source>
        <dbReference type="SAM" id="MobiDB-lite"/>
    </source>
</evidence>
<keyword evidence="6" id="KW-0564">Palmitate</keyword>
<proteinExistence type="inferred from homology"/>
<dbReference type="GO" id="GO:0019706">
    <property type="term" value="F:protein-cysteine S-palmitoyltransferase activity"/>
    <property type="evidence" value="ECO:0007669"/>
    <property type="project" value="UniProtKB-EC"/>
</dbReference>
<protein>
    <recommendedName>
        <fullName evidence="11">Palmitoyltransferase</fullName>
        <ecNumber evidence="11">2.3.1.225</ecNumber>
    </recommendedName>
</protein>
<evidence type="ECO:0000256" key="7">
    <source>
        <dbReference type="ARBA" id="ARBA00023288"/>
    </source>
</evidence>
<keyword evidence="3 11" id="KW-0812">Transmembrane</keyword>
<dbReference type="GO" id="GO:0016020">
    <property type="term" value="C:membrane"/>
    <property type="evidence" value="ECO:0007669"/>
    <property type="project" value="UniProtKB-SubCell"/>
</dbReference>
<feature type="region of interest" description="Disordered" evidence="12">
    <location>
        <begin position="400"/>
        <end position="425"/>
    </location>
</feature>
<evidence type="ECO:0000256" key="3">
    <source>
        <dbReference type="ARBA" id="ARBA00022692"/>
    </source>
</evidence>
<dbReference type="OrthoDB" id="331948at2759"/>
<dbReference type="Pfam" id="PF01529">
    <property type="entry name" value="DHHC"/>
    <property type="match status" value="1"/>
</dbReference>
<dbReference type="Proteomes" id="UP000827724">
    <property type="component" value="Unassembled WGS sequence"/>
</dbReference>
<evidence type="ECO:0000259" key="13">
    <source>
        <dbReference type="Pfam" id="PF01529"/>
    </source>
</evidence>
<sequence>MPRPHHSSRSSTRWAVRIIPLFIASILAVATANHPQNVLATVGYLYRKKGQAGVVTAFLVLYFFFFLLMAASYLRTFFTVQLNPGVVPLAPQLQAQRDAAEKLRKRHKRNRDVEDRALAPPDPNPDSPGLEAFYSKDVFVCEVDGRPKWCSECQQWKPDRSHHSSDLGRCVRKMDHFCPWVGGMVSETSFNFFTQFCFYCSLFCAVSLAAGAYSFQQHHSDGDPPDGWALATIILAILFGTFTFGMTLTSFRYILANTTTVDMLKRPHTFVLAVRIPQSTPPSDKYTVIVYPLRGLPWRPGSEGQHHICPLHGPVHGPVHGPASARDQLAERKFAILRTKPRENPWDLGAVQNWKSVMGDNFLEWVLPIRHSPCCNHDSMESDYRFGPLVSRLRKRFGVPELEEPPRGGHAIIEMHDRGSRRAND</sequence>
<evidence type="ECO:0000313" key="15">
    <source>
        <dbReference type="Proteomes" id="UP000827724"/>
    </source>
</evidence>
<evidence type="ECO:0000256" key="6">
    <source>
        <dbReference type="ARBA" id="ARBA00023139"/>
    </source>
</evidence>
<reference evidence="14" key="1">
    <citation type="submission" date="2021-08" db="EMBL/GenBank/DDBJ databases">
        <title>Chromosome-Level Trichoderma cornu-damae using Hi-C Data.</title>
        <authorList>
            <person name="Kim C.S."/>
        </authorList>
    </citation>
    <scope>NUCLEOTIDE SEQUENCE</scope>
    <source>
        <strain evidence="14">KA19-0412C</strain>
    </source>
</reference>
<comment type="domain">
    <text evidence="11">The DHHC domain is required for palmitoyltransferase activity.</text>
</comment>
<dbReference type="AlphaFoldDB" id="A0A9P8QIW6"/>
<comment type="caution">
    <text evidence="14">The sequence shown here is derived from an EMBL/GenBank/DDBJ whole genome shotgun (WGS) entry which is preliminary data.</text>
</comment>
<keyword evidence="5 11" id="KW-0472">Membrane</keyword>
<keyword evidence="2 11" id="KW-0808">Transferase</keyword>
<organism evidence="14 15">
    <name type="scientific">Trichoderma cornu-damae</name>
    <dbReference type="NCBI Taxonomy" id="654480"/>
    <lineage>
        <taxon>Eukaryota</taxon>
        <taxon>Fungi</taxon>
        <taxon>Dikarya</taxon>
        <taxon>Ascomycota</taxon>
        <taxon>Pezizomycotina</taxon>
        <taxon>Sordariomycetes</taxon>
        <taxon>Hypocreomycetidae</taxon>
        <taxon>Hypocreales</taxon>
        <taxon>Hypocreaceae</taxon>
        <taxon>Trichoderma</taxon>
    </lineage>
</organism>
<feature type="region of interest" description="Disordered" evidence="12">
    <location>
        <begin position="98"/>
        <end position="128"/>
    </location>
</feature>
<keyword evidence="15" id="KW-1185">Reference proteome</keyword>
<evidence type="ECO:0000256" key="8">
    <source>
        <dbReference type="ARBA" id="ARBA00023315"/>
    </source>
</evidence>
<dbReference type="EC" id="2.3.1.225" evidence="11"/>
<dbReference type="EMBL" id="JAIWOZ010000003">
    <property type="protein sequence ID" value="KAH6607226.1"/>
    <property type="molecule type" value="Genomic_DNA"/>
</dbReference>
<feature type="transmembrane region" description="Helical" evidence="11">
    <location>
        <begin position="196"/>
        <end position="215"/>
    </location>
</feature>
<gene>
    <name evidence="14" type="ORF">Trco_003539</name>
</gene>
<comment type="similarity">
    <text evidence="9">Belongs to the DHHC palmitoyltransferase family. PFA5 subfamily.</text>
</comment>
<feature type="compositionally biased region" description="Basic and acidic residues" evidence="12">
    <location>
        <begin position="413"/>
        <end position="425"/>
    </location>
</feature>
<dbReference type="InterPro" id="IPR001594">
    <property type="entry name" value="Palmitoyltrfase_DHHC"/>
</dbReference>
<evidence type="ECO:0000256" key="4">
    <source>
        <dbReference type="ARBA" id="ARBA00022989"/>
    </source>
</evidence>
<dbReference type="GO" id="GO:0005783">
    <property type="term" value="C:endoplasmic reticulum"/>
    <property type="evidence" value="ECO:0007669"/>
    <property type="project" value="TreeGrafter"/>
</dbReference>
<feature type="transmembrane region" description="Helical" evidence="11">
    <location>
        <begin position="50"/>
        <end position="74"/>
    </location>
</feature>
<comment type="subcellular location">
    <subcellularLocation>
        <location evidence="1">Membrane</location>
        <topology evidence="1">Multi-pass membrane protein</topology>
    </subcellularLocation>
</comment>
<evidence type="ECO:0000313" key="14">
    <source>
        <dbReference type="EMBL" id="KAH6607226.1"/>
    </source>
</evidence>
<dbReference type="GO" id="GO:0006612">
    <property type="term" value="P:protein targeting to membrane"/>
    <property type="evidence" value="ECO:0007669"/>
    <property type="project" value="TreeGrafter"/>
</dbReference>
<comment type="catalytic activity">
    <reaction evidence="10 11">
        <text>L-cysteinyl-[protein] + hexadecanoyl-CoA = S-hexadecanoyl-L-cysteinyl-[protein] + CoA</text>
        <dbReference type="Rhea" id="RHEA:36683"/>
        <dbReference type="Rhea" id="RHEA-COMP:10131"/>
        <dbReference type="Rhea" id="RHEA-COMP:11032"/>
        <dbReference type="ChEBI" id="CHEBI:29950"/>
        <dbReference type="ChEBI" id="CHEBI:57287"/>
        <dbReference type="ChEBI" id="CHEBI:57379"/>
        <dbReference type="ChEBI" id="CHEBI:74151"/>
        <dbReference type="EC" id="2.3.1.225"/>
    </reaction>
</comment>
<feature type="domain" description="Palmitoyltransferase DHHC" evidence="13">
    <location>
        <begin position="146"/>
        <end position="265"/>
    </location>
</feature>